<dbReference type="SUPFAM" id="SSF47336">
    <property type="entry name" value="ACP-like"/>
    <property type="match status" value="1"/>
</dbReference>
<name>A0A0F0GUS7_LENAE</name>
<evidence type="ECO:0000256" key="2">
    <source>
        <dbReference type="ARBA" id="ARBA00022553"/>
    </source>
</evidence>
<dbReference type="GO" id="GO:0031177">
    <property type="term" value="F:phosphopantetheine binding"/>
    <property type="evidence" value="ECO:0007669"/>
    <property type="project" value="InterPro"/>
</dbReference>
<proteinExistence type="predicted"/>
<feature type="domain" description="Carrier" evidence="3">
    <location>
        <begin position="2"/>
        <end position="76"/>
    </location>
</feature>
<dbReference type="SMART" id="SM00823">
    <property type="entry name" value="PKS_PP"/>
    <property type="match status" value="1"/>
</dbReference>
<gene>
    <name evidence="4" type="ORF">UK23_21160</name>
</gene>
<dbReference type="OrthoDB" id="9023404at2"/>
<reference evidence="4 5" key="1">
    <citation type="submission" date="2015-02" db="EMBL/GenBank/DDBJ databases">
        <authorList>
            <person name="Ju K.-S."/>
            <person name="Doroghazi J.R."/>
            <person name="Metcalf W."/>
        </authorList>
    </citation>
    <scope>NUCLEOTIDE SEQUENCE [LARGE SCALE GENOMIC DNA]</scope>
    <source>
        <strain evidence="4 5">NRRL B-16140</strain>
    </source>
</reference>
<dbReference type="SMART" id="SM01294">
    <property type="entry name" value="PKS_PP_betabranch"/>
    <property type="match status" value="1"/>
</dbReference>
<organism evidence="4 5">
    <name type="scientific">Lentzea aerocolonigenes</name>
    <name type="common">Lechevalieria aerocolonigenes</name>
    <name type="synonym">Saccharothrix aerocolonigenes</name>
    <dbReference type="NCBI Taxonomy" id="68170"/>
    <lineage>
        <taxon>Bacteria</taxon>
        <taxon>Bacillati</taxon>
        <taxon>Actinomycetota</taxon>
        <taxon>Actinomycetes</taxon>
        <taxon>Pseudonocardiales</taxon>
        <taxon>Pseudonocardiaceae</taxon>
        <taxon>Lentzea</taxon>
    </lineage>
</organism>
<keyword evidence="1" id="KW-0596">Phosphopantetheine</keyword>
<evidence type="ECO:0000259" key="3">
    <source>
        <dbReference type="PROSITE" id="PS50075"/>
    </source>
</evidence>
<protein>
    <submittedName>
        <fullName evidence="4">Carrier protein for NRPS multiprotein</fullName>
    </submittedName>
</protein>
<dbReference type="PROSITE" id="PS50075">
    <property type="entry name" value="CARRIER"/>
    <property type="match status" value="1"/>
</dbReference>
<keyword evidence="2" id="KW-0597">Phosphoprotein</keyword>
<dbReference type="Pfam" id="PF00550">
    <property type="entry name" value="PP-binding"/>
    <property type="match status" value="1"/>
</dbReference>
<dbReference type="AlphaFoldDB" id="A0A0F0GUS7"/>
<dbReference type="Gene3D" id="1.10.1200.10">
    <property type="entry name" value="ACP-like"/>
    <property type="match status" value="1"/>
</dbReference>
<dbReference type="InterPro" id="IPR009081">
    <property type="entry name" value="PP-bd_ACP"/>
</dbReference>
<evidence type="ECO:0000313" key="4">
    <source>
        <dbReference type="EMBL" id="KJK47219.1"/>
    </source>
</evidence>
<dbReference type="RefSeq" id="WP_045313316.1">
    <property type="nucleotide sequence ID" value="NZ_JYJG01000141.1"/>
</dbReference>
<dbReference type="PROSITE" id="PS00012">
    <property type="entry name" value="PHOSPHOPANTETHEINE"/>
    <property type="match status" value="1"/>
</dbReference>
<evidence type="ECO:0000313" key="5">
    <source>
        <dbReference type="Proteomes" id="UP000033393"/>
    </source>
</evidence>
<dbReference type="Proteomes" id="UP000033393">
    <property type="component" value="Unassembled WGS sequence"/>
</dbReference>
<keyword evidence="5" id="KW-1185">Reference proteome</keyword>
<dbReference type="InterPro" id="IPR036736">
    <property type="entry name" value="ACP-like_sf"/>
</dbReference>
<dbReference type="PATRIC" id="fig|68170.10.peg.5286"/>
<sequence>MQDVRTWLIQRVATYLRRDADGIDTSQPLTEYGLDSLTALAISTDIEDEFGLELDPALTWDHPSIDALATVLTAMIEEKVS</sequence>
<evidence type="ECO:0000256" key="1">
    <source>
        <dbReference type="ARBA" id="ARBA00022450"/>
    </source>
</evidence>
<comment type="caution">
    <text evidence="4">The sequence shown here is derived from an EMBL/GenBank/DDBJ whole genome shotgun (WGS) entry which is preliminary data.</text>
</comment>
<dbReference type="InterPro" id="IPR020806">
    <property type="entry name" value="PKS_PP-bd"/>
</dbReference>
<accession>A0A0F0GUS7</accession>
<dbReference type="InterPro" id="IPR006162">
    <property type="entry name" value="Ppantetheine_attach_site"/>
</dbReference>
<dbReference type="EMBL" id="JYJG01000141">
    <property type="protein sequence ID" value="KJK47219.1"/>
    <property type="molecule type" value="Genomic_DNA"/>
</dbReference>